<dbReference type="Pfam" id="PF08240">
    <property type="entry name" value="ADH_N"/>
    <property type="match status" value="1"/>
</dbReference>
<dbReference type="PANTHER" id="PTHR43401">
    <property type="entry name" value="L-THREONINE 3-DEHYDROGENASE"/>
    <property type="match status" value="1"/>
</dbReference>
<dbReference type="OrthoDB" id="9770238at2"/>
<dbReference type="Gene3D" id="3.90.180.10">
    <property type="entry name" value="Medium-chain alcohol dehydrogenases, catalytic domain"/>
    <property type="match status" value="1"/>
</dbReference>
<sequence length="344" mass="37487">MKALVKETEGYGHLNVREVFEPSPDADQVKIKVKYAGVCGSDIHAYEGHYKVNTPVILGHEFAGEVVEVGENVTNCKIGDRVTSETTFFICGVCKYCKSGDYNLCNHRIGLGSKQDGGYTNYLIAKKESVHVLPRHVDFKAASLAEPLACAFHAVEKAEINKGDVVVILGPGPIGLLTAQTVKSKGATVIITGLSNDIVRLDKARELGIDEVINIEEKDVKDVVNYYTDSYGADVVFECTGAVPAANMGIDLLVKKGQYVQVGIFPKSTIELNVSNIIQKEIQFTGSRSQKSSDWEPSLSLMNQGEIDAKALITHQFDITQWNEAYDAIKSGEAIKVSLTPIEE</sequence>
<dbReference type="EMBL" id="RBVX01000035">
    <property type="protein sequence ID" value="RSL30556.1"/>
    <property type="molecule type" value="Genomic_DNA"/>
</dbReference>
<reference evidence="6 7" key="1">
    <citation type="submission" date="2018-10" db="EMBL/GenBank/DDBJ databases">
        <title>Draft genome sequence of Bacillus salarius IM0101, isolated from a hypersaline soil in Inner Mongolia, China.</title>
        <authorList>
            <person name="Yamprayoonswat W."/>
            <person name="Boonvisut S."/>
            <person name="Jumpathong W."/>
            <person name="Sittihan S."/>
            <person name="Ruangsuj P."/>
            <person name="Wanthongcharoen S."/>
            <person name="Thongpramul N."/>
            <person name="Pimmason S."/>
            <person name="Yu B."/>
            <person name="Yasawong M."/>
        </authorList>
    </citation>
    <scope>NUCLEOTIDE SEQUENCE [LARGE SCALE GENOMIC DNA]</scope>
    <source>
        <strain evidence="6 7">IM0101</strain>
    </source>
</reference>
<organism evidence="6 7">
    <name type="scientific">Salibacterium salarium</name>
    <dbReference type="NCBI Taxonomy" id="284579"/>
    <lineage>
        <taxon>Bacteria</taxon>
        <taxon>Bacillati</taxon>
        <taxon>Bacillota</taxon>
        <taxon>Bacilli</taxon>
        <taxon>Bacillales</taxon>
        <taxon>Bacillaceae</taxon>
    </lineage>
</organism>
<evidence type="ECO:0000259" key="5">
    <source>
        <dbReference type="SMART" id="SM00829"/>
    </source>
</evidence>
<evidence type="ECO:0000256" key="4">
    <source>
        <dbReference type="RuleBase" id="RU361277"/>
    </source>
</evidence>
<keyword evidence="1 4" id="KW-0479">Metal-binding</keyword>
<dbReference type="SMART" id="SM00829">
    <property type="entry name" value="PKS_ER"/>
    <property type="match status" value="1"/>
</dbReference>
<dbReference type="Pfam" id="PF00107">
    <property type="entry name" value="ADH_zinc_N"/>
    <property type="match status" value="1"/>
</dbReference>
<comment type="caution">
    <text evidence="6">The sequence shown here is derived from an EMBL/GenBank/DDBJ whole genome shotgun (WGS) entry which is preliminary data.</text>
</comment>
<proteinExistence type="inferred from homology"/>
<dbReference type="GO" id="GO:0008270">
    <property type="term" value="F:zinc ion binding"/>
    <property type="evidence" value="ECO:0007669"/>
    <property type="project" value="InterPro"/>
</dbReference>
<protein>
    <submittedName>
        <fullName evidence="6">Sorbitol dehydrogenase</fullName>
    </submittedName>
</protein>
<comment type="similarity">
    <text evidence="4">Belongs to the zinc-containing alcohol dehydrogenase family.</text>
</comment>
<dbReference type="Proteomes" id="UP000275076">
    <property type="component" value="Unassembled WGS sequence"/>
</dbReference>
<feature type="domain" description="Enoyl reductase (ER)" evidence="5">
    <location>
        <begin position="12"/>
        <end position="339"/>
    </location>
</feature>
<dbReference type="SUPFAM" id="SSF50129">
    <property type="entry name" value="GroES-like"/>
    <property type="match status" value="1"/>
</dbReference>
<keyword evidence="2 4" id="KW-0862">Zinc</keyword>
<dbReference type="SUPFAM" id="SSF51735">
    <property type="entry name" value="NAD(P)-binding Rossmann-fold domains"/>
    <property type="match status" value="1"/>
</dbReference>
<accession>A0A428MWV6</accession>
<dbReference type="InterPro" id="IPR002328">
    <property type="entry name" value="ADH_Zn_CS"/>
</dbReference>
<dbReference type="InterPro" id="IPR013154">
    <property type="entry name" value="ADH-like_N"/>
</dbReference>
<dbReference type="GO" id="GO:0016491">
    <property type="term" value="F:oxidoreductase activity"/>
    <property type="evidence" value="ECO:0007669"/>
    <property type="project" value="UniProtKB-KW"/>
</dbReference>
<evidence type="ECO:0000256" key="2">
    <source>
        <dbReference type="ARBA" id="ARBA00022833"/>
    </source>
</evidence>
<dbReference type="CDD" id="cd08258">
    <property type="entry name" value="Zn_ADH4"/>
    <property type="match status" value="1"/>
</dbReference>
<dbReference type="PROSITE" id="PS00059">
    <property type="entry name" value="ADH_ZINC"/>
    <property type="match status" value="1"/>
</dbReference>
<dbReference type="InterPro" id="IPR013149">
    <property type="entry name" value="ADH-like_C"/>
</dbReference>
<keyword evidence="3" id="KW-0560">Oxidoreductase</keyword>
<dbReference type="PANTHER" id="PTHR43401:SF2">
    <property type="entry name" value="L-THREONINE 3-DEHYDROGENASE"/>
    <property type="match status" value="1"/>
</dbReference>
<dbReference type="AlphaFoldDB" id="A0A428MWV6"/>
<evidence type="ECO:0000256" key="3">
    <source>
        <dbReference type="ARBA" id="ARBA00023002"/>
    </source>
</evidence>
<dbReference type="InterPro" id="IPR011032">
    <property type="entry name" value="GroES-like_sf"/>
</dbReference>
<dbReference type="RefSeq" id="WP_125560346.1">
    <property type="nucleotide sequence ID" value="NZ_RBVX01000035.1"/>
</dbReference>
<evidence type="ECO:0000256" key="1">
    <source>
        <dbReference type="ARBA" id="ARBA00022723"/>
    </source>
</evidence>
<comment type="cofactor">
    <cofactor evidence="4">
        <name>Zn(2+)</name>
        <dbReference type="ChEBI" id="CHEBI:29105"/>
    </cofactor>
</comment>
<name>A0A428MWV6_9BACI</name>
<gene>
    <name evidence="6" type="ORF">D7Z54_25310</name>
</gene>
<dbReference type="InterPro" id="IPR036291">
    <property type="entry name" value="NAD(P)-bd_dom_sf"/>
</dbReference>
<evidence type="ECO:0000313" key="7">
    <source>
        <dbReference type="Proteomes" id="UP000275076"/>
    </source>
</evidence>
<evidence type="ECO:0000313" key="6">
    <source>
        <dbReference type="EMBL" id="RSL30556.1"/>
    </source>
</evidence>
<dbReference type="InterPro" id="IPR050129">
    <property type="entry name" value="Zn_alcohol_dh"/>
</dbReference>
<dbReference type="Gene3D" id="3.40.50.720">
    <property type="entry name" value="NAD(P)-binding Rossmann-like Domain"/>
    <property type="match status" value="1"/>
</dbReference>
<keyword evidence="7" id="KW-1185">Reference proteome</keyword>
<dbReference type="InterPro" id="IPR020843">
    <property type="entry name" value="ER"/>
</dbReference>